<reference evidence="2" key="1">
    <citation type="submission" date="2017-11" db="EMBL/GenBank/DDBJ databases">
        <authorList>
            <person name="Kuznetsova I."/>
            <person name="Sazanova A."/>
            <person name="Chirak E."/>
            <person name="Safronova V."/>
            <person name="Willems A."/>
        </authorList>
    </citation>
    <scope>NUCLEOTIDE SEQUENCE [LARGE SCALE GENOMIC DNA]</scope>
    <source>
        <strain evidence="2">CCBAU 03422</strain>
    </source>
</reference>
<dbReference type="Gene3D" id="3.30.1330.40">
    <property type="entry name" value="RutC-like"/>
    <property type="match status" value="1"/>
</dbReference>
<protein>
    <recommendedName>
        <fullName evidence="3">RidA family protein</fullName>
    </recommendedName>
</protein>
<evidence type="ECO:0000313" key="1">
    <source>
        <dbReference type="EMBL" id="PSH60847.1"/>
    </source>
</evidence>
<proteinExistence type="predicted"/>
<dbReference type="AlphaFoldDB" id="A0A2P7B2Z0"/>
<dbReference type="PANTHER" id="PTHR47328:SF1">
    <property type="entry name" value="RUTC FAMILY PROTEIN YOAB"/>
    <property type="match status" value="1"/>
</dbReference>
<dbReference type="InterPro" id="IPR035959">
    <property type="entry name" value="RutC-like_sf"/>
</dbReference>
<comment type="caution">
    <text evidence="1">The sequence shown here is derived from an EMBL/GenBank/DDBJ whole genome shotgun (WGS) entry which is preliminary data.</text>
</comment>
<dbReference type="OrthoDB" id="9803101at2"/>
<dbReference type="SUPFAM" id="SSF55298">
    <property type="entry name" value="YjgF-like"/>
    <property type="match status" value="1"/>
</dbReference>
<evidence type="ECO:0000313" key="2">
    <source>
        <dbReference type="Proteomes" id="UP000241764"/>
    </source>
</evidence>
<dbReference type="InterPro" id="IPR006175">
    <property type="entry name" value="YjgF/YER057c/UK114"/>
</dbReference>
<evidence type="ECO:0008006" key="3">
    <source>
        <dbReference type="Google" id="ProtNLM"/>
    </source>
</evidence>
<dbReference type="Pfam" id="PF01042">
    <property type="entry name" value="Ribonuc_L-PSP"/>
    <property type="match status" value="1"/>
</dbReference>
<dbReference type="InterPro" id="IPR035709">
    <property type="entry name" value="YoaB-like"/>
</dbReference>
<sequence>MRSFCSCMAAVGQSGIKDSGPSSATTVRSFDARRSEMSLTSMTVRPRVSFLSPTSWCGWHAVIKANSLSKAVNWQWRPSRIIPHVLVGCSSTVNQNRSNHMEIQRLPGKAPGRSAGSAFGSLLFIATVAHDRKADLVLQSPDLLSRLEEQLDALGSDKSCILSATVYLADMSRKNEFDKIWIEWIGEDQRHWPQRACVGAVLAEQTAVEISVIAVRRDEISV</sequence>
<keyword evidence="2" id="KW-1185">Reference proteome</keyword>
<dbReference type="Proteomes" id="UP000241764">
    <property type="component" value="Unassembled WGS sequence"/>
</dbReference>
<organism evidence="1 2">
    <name type="scientific">Phyllobacterium sophorae</name>
    <dbReference type="NCBI Taxonomy" id="1520277"/>
    <lineage>
        <taxon>Bacteria</taxon>
        <taxon>Pseudomonadati</taxon>
        <taxon>Pseudomonadota</taxon>
        <taxon>Alphaproteobacteria</taxon>
        <taxon>Hyphomicrobiales</taxon>
        <taxon>Phyllobacteriaceae</taxon>
        <taxon>Phyllobacterium</taxon>
    </lineage>
</organism>
<accession>A0A2P7B2Z0</accession>
<gene>
    <name evidence="1" type="ORF">CU103_25090</name>
</gene>
<dbReference type="EMBL" id="PGGM01000015">
    <property type="protein sequence ID" value="PSH60847.1"/>
    <property type="molecule type" value="Genomic_DNA"/>
</dbReference>
<name>A0A2P7B2Z0_9HYPH</name>
<dbReference type="PANTHER" id="PTHR47328">
    <property type="match status" value="1"/>
</dbReference>